<sequence>MEAQTVVAFWMVSALFVVTPGADWAYAMSAGIRHRSVAPAVGGLLSGHLLVVGLVAAGVGALLAAHPWALTTLTAAGCAYLVWLGVGTIARPAVPSLGAAPAGLPAGGAGVPRQFLKGAGISGLNPKVFLLFVALLPQFTDAAGAWPVAGQIGALGVVHLVSCAAVYASVGLAARRVLGARPAAARVVSRLSGAAMVAIGVVLFVERIALA</sequence>
<keyword evidence="2" id="KW-1003">Cell membrane</keyword>
<accession>A0ABQ3GL79</accession>
<evidence type="ECO:0000256" key="5">
    <source>
        <dbReference type="ARBA" id="ARBA00023136"/>
    </source>
</evidence>
<keyword evidence="4 6" id="KW-1133">Transmembrane helix</keyword>
<feature type="transmembrane region" description="Helical" evidence="6">
    <location>
        <begin position="6"/>
        <end position="26"/>
    </location>
</feature>
<keyword evidence="3 6" id="KW-0812">Transmembrane</keyword>
<evidence type="ECO:0000313" key="8">
    <source>
        <dbReference type="Proteomes" id="UP000642819"/>
    </source>
</evidence>
<feature type="transmembrane region" description="Helical" evidence="6">
    <location>
        <begin position="187"/>
        <end position="205"/>
    </location>
</feature>
<name>A0ABQ3GL79_9MICC</name>
<comment type="caution">
    <text evidence="7">The sequence shown here is derived from an EMBL/GenBank/DDBJ whole genome shotgun (WGS) entry which is preliminary data.</text>
</comment>
<evidence type="ECO:0000313" key="7">
    <source>
        <dbReference type="EMBL" id="GHD10843.1"/>
    </source>
</evidence>
<dbReference type="PANTHER" id="PTHR30086:SF20">
    <property type="entry name" value="ARGININE EXPORTER PROTEIN ARGO-RELATED"/>
    <property type="match status" value="1"/>
</dbReference>
<feature type="transmembrane region" description="Helical" evidence="6">
    <location>
        <begin position="68"/>
        <end position="86"/>
    </location>
</feature>
<dbReference type="PANTHER" id="PTHR30086">
    <property type="entry name" value="ARGININE EXPORTER PROTEIN ARGO"/>
    <property type="match status" value="1"/>
</dbReference>
<dbReference type="Proteomes" id="UP000642819">
    <property type="component" value="Unassembled WGS sequence"/>
</dbReference>
<proteinExistence type="predicted"/>
<dbReference type="EMBL" id="BMXK01000011">
    <property type="protein sequence ID" value="GHD10843.1"/>
    <property type="molecule type" value="Genomic_DNA"/>
</dbReference>
<evidence type="ECO:0000256" key="3">
    <source>
        <dbReference type="ARBA" id="ARBA00022692"/>
    </source>
</evidence>
<dbReference type="InterPro" id="IPR001123">
    <property type="entry name" value="LeuE-type"/>
</dbReference>
<evidence type="ECO:0000256" key="1">
    <source>
        <dbReference type="ARBA" id="ARBA00004651"/>
    </source>
</evidence>
<organism evidence="7 8">
    <name type="scientific">Zhihengliuella salsuginis</name>
    <dbReference type="NCBI Taxonomy" id="578222"/>
    <lineage>
        <taxon>Bacteria</taxon>
        <taxon>Bacillati</taxon>
        <taxon>Actinomycetota</taxon>
        <taxon>Actinomycetes</taxon>
        <taxon>Micrococcales</taxon>
        <taxon>Micrococcaceae</taxon>
        <taxon>Zhihengliuella</taxon>
    </lineage>
</organism>
<evidence type="ECO:0000256" key="4">
    <source>
        <dbReference type="ARBA" id="ARBA00022989"/>
    </source>
</evidence>
<keyword evidence="5 6" id="KW-0472">Membrane</keyword>
<comment type="subcellular location">
    <subcellularLocation>
        <location evidence="1">Cell membrane</location>
        <topology evidence="1">Multi-pass membrane protein</topology>
    </subcellularLocation>
</comment>
<evidence type="ECO:0000256" key="6">
    <source>
        <dbReference type="SAM" id="Phobius"/>
    </source>
</evidence>
<keyword evidence="8" id="KW-1185">Reference proteome</keyword>
<dbReference type="Pfam" id="PF01810">
    <property type="entry name" value="LysE"/>
    <property type="match status" value="1"/>
</dbReference>
<protein>
    <submittedName>
        <fullName evidence="7">Lysine transporter LysE</fullName>
    </submittedName>
</protein>
<reference evidence="8" key="1">
    <citation type="journal article" date="2019" name="Int. J. Syst. Evol. Microbiol.">
        <title>The Global Catalogue of Microorganisms (GCM) 10K type strain sequencing project: providing services to taxonomists for standard genome sequencing and annotation.</title>
        <authorList>
            <consortium name="The Broad Institute Genomics Platform"/>
            <consortium name="The Broad Institute Genome Sequencing Center for Infectious Disease"/>
            <person name="Wu L."/>
            <person name="Ma J."/>
        </authorList>
    </citation>
    <scope>NUCLEOTIDE SEQUENCE [LARGE SCALE GENOMIC DNA]</scope>
    <source>
        <strain evidence="8">KCTC 19466</strain>
    </source>
</reference>
<gene>
    <name evidence="7" type="ORF">GCM10008096_24780</name>
</gene>
<dbReference type="RefSeq" id="WP_229791137.1">
    <property type="nucleotide sequence ID" value="NZ_BMXK01000011.1"/>
</dbReference>
<feature type="transmembrane region" description="Helical" evidence="6">
    <location>
        <begin position="152"/>
        <end position="175"/>
    </location>
</feature>
<evidence type="ECO:0000256" key="2">
    <source>
        <dbReference type="ARBA" id="ARBA00022475"/>
    </source>
</evidence>
<feature type="transmembrane region" description="Helical" evidence="6">
    <location>
        <begin position="38"/>
        <end position="62"/>
    </location>
</feature>